<reference evidence="4 5" key="1">
    <citation type="journal article" date="2017" name="Mol. Ecol.">
        <title>Comparative and population genomic landscape of Phellinus noxius: A hypervariable fungus causing root rot in trees.</title>
        <authorList>
            <person name="Chung C.L."/>
            <person name="Lee T.J."/>
            <person name="Akiba M."/>
            <person name="Lee H.H."/>
            <person name="Kuo T.H."/>
            <person name="Liu D."/>
            <person name="Ke H.M."/>
            <person name="Yokoi T."/>
            <person name="Roa M.B."/>
            <person name="Lu M.J."/>
            <person name="Chang Y.Y."/>
            <person name="Ann P.J."/>
            <person name="Tsai J.N."/>
            <person name="Chen C.Y."/>
            <person name="Tzean S.S."/>
            <person name="Ota Y."/>
            <person name="Hattori T."/>
            <person name="Sahashi N."/>
            <person name="Liou R.F."/>
            <person name="Kikuchi T."/>
            <person name="Tsai I.J."/>
        </authorList>
    </citation>
    <scope>NUCLEOTIDE SEQUENCE [LARGE SCALE GENOMIC DNA]</scope>
    <source>
        <strain evidence="4 5">FFPRI411160</strain>
    </source>
</reference>
<dbReference type="PANTHER" id="PTHR48081:SF33">
    <property type="entry name" value="KYNURENINE FORMAMIDASE"/>
    <property type="match status" value="1"/>
</dbReference>
<proteinExistence type="predicted"/>
<protein>
    <submittedName>
        <fullName evidence="4">Alpha beta-hydrolase</fullName>
    </submittedName>
</protein>
<organism evidence="4 5">
    <name type="scientific">Pyrrhoderma noxium</name>
    <dbReference type="NCBI Taxonomy" id="2282107"/>
    <lineage>
        <taxon>Eukaryota</taxon>
        <taxon>Fungi</taxon>
        <taxon>Dikarya</taxon>
        <taxon>Basidiomycota</taxon>
        <taxon>Agaricomycotina</taxon>
        <taxon>Agaricomycetes</taxon>
        <taxon>Hymenochaetales</taxon>
        <taxon>Hymenochaetaceae</taxon>
        <taxon>Pyrrhoderma</taxon>
    </lineage>
</organism>
<dbReference type="InterPro" id="IPR013094">
    <property type="entry name" value="AB_hydrolase_3"/>
</dbReference>
<feature type="region of interest" description="Disordered" evidence="2">
    <location>
        <begin position="120"/>
        <end position="139"/>
    </location>
</feature>
<evidence type="ECO:0000259" key="3">
    <source>
        <dbReference type="Pfam" id="PF07859"/>
    </source>
</evidence>
<dbReference type="STRING" id="2282107.A0A286UVK1"/>
<gene>
    <name evidence="4" type="ORF">PNOK_0070100</name>
</gene>
<evidence type="ECO:0000313" key="4">
    <source>
        <dbReference type="EMBL" id="PAV23633.1"/>
    </source>
</evidence>
<accession>A0A286UVK1</accession>
<dbReference type="SUPFAM" id="SSF53474">
    <property type="entry name" value="alpha/beta-Hydrolases"/>
    <property type="match status" value="1"/>
</dbReference>
<dbReference type="AlphaFoldDB" id="A0A286UVK1"/>
<keyword evidence="5" id="KW-1185">Reference proteome</keyword>
<name>A0A286UVK1_9AGAM</name>
<evidence type="ECO:0000256" key="1">
    <source>
        <dbReference type="ARBA" id="ARBA00022801"/>
    </source>
</evidence>
<dbReference type="InterPro" id="IPR050300">
    <property type="entry name" value="GDXG_lipolytic_enzyme"/>
</dbReference>
<dbReference type="InterPro" id="IPR029058">
    <property type="entry name" value="AB_hydrolase_fold"/>
</dbReference>
<dbReference type="Gene3D" id="3.40.50.1820">
    <property type="entry name" value="alpha/beta hydrolase"/>
    <property type="match status" value="1"/>
</dbReference>
<sequence>MSGEGSIESRLGIEYGPLAAHKLDIFVPQISREQRADSHLPLVVFVHGGAWRSEDKSDHTELAVRLAQRTHCSVAVPNYRLTPQKNSESDPEALSLRHPVHASDILLALDFLISGSASGSPAESKLESPPELGAESESEATIHTNASTFAYDSRRIFLIGHSCGAHIISSIVLSSPEPSLTPSSHILGSIRGVVLSEGIYDLDLLLTSFPSYRKWFVAAAFGDKDSFDEYSVTKFPLRSGTERIHWLIIHSPYDTLVDVKQSEAFYNHLVSLTAASHGHSLHGDTIQKDWTTIAEEHNDMLKTHQYSDFVGGFINSLHFH</sequence>
<dbReference type="GO" id="GO:0016787">
    <property type="term" value="F:hydrolase activity"/>
    <property type="evidence" value="ECO:0007669"/>
    <property type="project" value="UniProtKB-KW"/>
</dbReference>
<dbReference type="PANTHER" id="PTHR48081">
    <property type="entry name" value="AB HYDROLASE SUPERFAMILY PROTEIN C4A8.06C"/>
    <property type="match status" value="1"/>
</dbReference>
<evidence type="ECO:0000313" key="5">
    <source>
        <dbReference type="Proteomes" id="UP000217199"/>
    </source>
</evidence>
<comment type="caution">
    <text evidence="4">The sequence shown here is derived from an EMBL/GenBank/DDBJ whole genome shotgun (WGS) entry which is preliminary data.</text>
</comment>
<dbReference type="OrthoDB" id="6495301at2759"/>
<dbReference type="EMBL" id="NBII01000001">
    <property type="protein sequence ID" value="PAV23633.1"/>
    <property type="molecule type" value="Genomic_DNA"/>
</dbReference>
<dbReference type="Proteomes" id="UP000217199">
    <property type="component" value="Unassembled WGS sequence"/>
</dbReference>
<feature type="domain" description="Alpha/beta hydrolase fold-3" evidence="3">
    <location>
        <begin position="43"/>
        <end position="85"/>
    </location>
</feature>
<keyword evidence="1" id="KW-0378">Hydrolase</keyword>
<dbReference type="Pfam" id="PF07859">
    <property type="entry name" value="Abhydrolase_3"/>
    <property type="match status" value="1"/>
</dbReference>
<evidence type="ECO:0000256" key="2">
    <source>
        <dbReference type="SAM" id="MobiDB-lite"/>
    </source>
</evidence>
<dbReference type="InParanoid" id="A0A286UVK1"/>